<dbReference type="GO" id="GO:0004497">
    <property type="term" value="F:monooxygenase activity"/>
    <property type="evidence" value="ECO:0007669"/>
    <property type="project" value="UniProtKB-KW"/>
</dbReference>
<evidence type="ECO:0000256" key="4">
    <source>
        <dbReference type="RuleBase" id="RU000461"/>
    </source>
</evidence>
<dbReference type="InterPro" id="IPR017972">
    <property type="entry name" value="Cyt_P450_CS"/>
</dbReference>
<dbReference type="GO" id="GO:0005506">
    <property type="term" value="F:iron ion binding"/>
    <property type="evidence" value="ECO:0007669"/>
    <property type="project" value="InterPro"/>
</dbReference>
<keyword evidence="1 3" id="KW-0479">Metal-binding</keyword>
<evidence type="ECO:0000256" key="2">
    <source>
        <dbReference type="ARBA" id="ARBA00023004"/>
    </source>
</evidence>
<dbReference type="Proteomes" id="UP000266673">
    <property type="component" value="Unassembled WGS sequence"/>
</dbReference>
<dbReference type="GO" id="GO:0020037">
    <property type="term" value="F:heme binding"/>
    <property type="evidence" value="ECO:0007669"/>
    <property type="project" value="InterPro"/>
</dbReference>
<comment type="similarity">
    <text evidence="4">Belongs to the cytochrome P450 family.</text>
</comment>
<dbReference type="STRING" id="44941.A0A397UE36"/>
<feature type="transmembrane region" description="Helical" evidence="5">
    <location>
        <begin position="12"/>
        <end position="32"/>
    </location>
</feature>
<evidence type="ECO:0000256" key="1">
    <source>
        <dbReference type="ARBA" id="ARBA00022723"/>
    </source>
</evidence>
<evidence type="ECO:0000313" key="7">
    <source>
        <dbReference type="Proteomes" id="UP000266673"/>
    </source>
</evidence>
<gene>
    <name evidence="6" type="ORF">C2G38_2252877</name>
</gene>
<evidence type="ECO:0000313" key="6">
    <source>
        <dbReference type="EMBL" id="RIB07049.1"/>
    </source>
</evidence>
<dbReference type="EMBL" id="QKWP01001722">
    <property type="protein sequence ID" value="RIB07049.1"/>
    <property type="molecule type" value="Genomic_DNA"/>
</dbReference>
<dbReference type="InterPro" id="IPR036396">
    <property type="entry name" value="Cyt_P450_sf"/>
</dbReference>
<dbReference type="OrthoDB" id="1470350at2759"/>
<evidence type="ECO:0000256" key="3">
    <source>
        <dbReference type="PIRSR" id="PIRSR602401-1"/>
    </source>
</evidence>
<keyword evidence="4" id="KW-0503">Monooxygenase</keyword>
<dbReference type="PRINTS" id="PR00385">
    <property type="entry name" value="P450"/>
</dbReference>
<keyword evidence="4" id="KW-0560">Oxidoreductase</keyword>
<keyword evidence="5" id="KW-0472">Membrane</keyword>
<dbReference type="Pfam" id="PF00067">
    <property type="entry name" value="p450"/>
    <property type="match status" value="1"/>
</dbReference>
<dbReference type="InterPro" id="IPR001128">
    <property type="entry name" value="Cyt_P450"/>
</dbReference>
<dbReference type="InterPro" id="IPR002401">
    <property type="entry name" value="Cyt_P450_E_grp-I"/>
</dbReference>
<keyword evidence="5" id="KW-0812">Transmembrane</keyword>
<protein>
    <submittedName>
        <fullName evidence="6">Cytochrome P450</fullName>
    </submittedName>
</protein>
<keyword evidence="5" id="KW-1133">Transmembrane helix</keyword>
<dbReference type="SUPFAM" id="SSF48264">
    <property type="entry name" value="Cytochrome P450"/>
    <property type="match status" value="1"/>
</dbReference>
<comment type="caution">
    <text evidence="6">The sequence shown here is derived from an EMBL/GenBank/DDBJ whole genome shotgun (WGS) entry which is preliminary data.</text>
</comment>
<dbReference type="PRINTS" id="PR00463">
    <property type="entry name" value="EP450I"/>
</dbReference>
<dbReference type="CDD" id="cd00302">
    <property type="entry name" value="cytochrome_P450"/>
    <property type="match status" value="1"/>
</dbReference>
<keyword evidence="3 4" id="KW-0349">Heme</keyword>
<reference evidence="6 7" key="1">
    <citation type="submission" date="2018-06" db="EMBL/GenBank/DDBJ databases">
        <title>Comparative genomics reveals the genomic features of Rhizophagus irregularis, R. cerebriforme, R. diaphanum and Gigaspora rosea, and their symbiotic lifestyle signature.</title>
        <authorList>
            <person name="Morin E."/>
            <person name="San Clemente H."/>
            <person name="Chen E.C.H."/>
            <person name="De La Providencia I."/>
            <person name="Hainaut M."/>
            <person name="Kuo A."/>
            <person name="Kohler A."/>
            <person name="Murat C."/>
            <person name="Tang N."/>
            <person name="Roy S."/>
            <person name="Loubradou J."/>
            <person name="Henrissat B."/>
            <person name="Grigoriev I.V."/>
            <person name="Corradi N."/>
            <person name="Roux C."/>
            <person name="Martin F.M."/>
        </authorList>
    </citation>
    <scope>NUCLEOTIDE SEQUENCE [LARGE SCALE GENOMIC DNA]</scope>
    <source>
        <strain evidence="6 7">DAOM 194757</strain>
    </source>
</reference>
<accession>A0A397UE36</accession>
<organism evidence="6 7">
    <name type="scientific">Gigaspora rosea</name>
    <dbReference type="NCBI Taxonomy" id="44941"/>
    <lineage>
        <taxon>Eukaryota</taxon>
        <taxon>Fungi</taxon>
        <taxon>Fungi incertae sedis</taxon>
        <taxon>Mucoromycota</taxon>
        <taxon>Glomeromycotina</taxon>
        <taxon>Glomeromycetes</taxon>
        <taxon>Diversisporales</taxon>
        <taxon>Gigasporaceae</taxon>
        <taxon>Gigaspora</taxon>
    </lineage>
</organism>
<dbReference type="AlphaFoldDB" id="A0A397UE36"/>
<dbReference type="PROSITE" id="PS00086">
    <property type="entry name" value="CYTOCHROME_P450"/>
    <property type="match status" value="1"/>
</dbReference>
<evidence type="ECO:0000256" key="5">
    <source>
        <dbReference type="SAM" id="Phobius"/>
    </source>
</evidence>
<keyword evidence="2 3" id="KW-0408">Iron</keyword>
<dbReference type="Gene3D" id="1.10.630.10">
    <property type="entry name" value="Cytochrome P450"/>
    <property type="match status" value="1"/>
</dbReference>
<proteinExistence type="inferred from homology"/>
<name>A0A397UE36_9GLOM</name>
<dbReference type="PANTHER" id="PTHR24301:SF2">
    <property type="entry name" value="THROMBOXANE-A SYNTHASE"/>
    <property type="match status" value="1"/>
</dbReference>
<sequence length="565" mass="66331">MSLYKYFENLNFVNCFHLIIFIFLFYVFQFYYKYFTRPNKLPGPFPLPIIECAYCFRGDIKQLFISLNKKYGDIYEIQLGGLRRIVLSRPEYFEKFFNNSIKHAKFMPTAPYSQGVKELRKSGKGLLSNDDFKSWKFARQLFSRAILSPSFNNETIKWTKLLFEELEGYWKSLGSINSDGKEWSLETDFSKWAHRFTNDMIVAVITGERSYSMGSYYNTLSPIKASYPDALIEGADRFVRGINKIVAGVTIFTFLSPFIRHYVPFIRGKTNEILKHRDFIFDKLDQIIKKRRQEIEVMQNKDLKNDMLTSLIIANTERDITYKMTIGEEIFPPMPEIEIRANIFSTFLAGTDTTANLFSFVTYYVCYYPEVKQKMLAEIDSIFPPNNSFQLTHNDLSKLKYCEAIIKEANRICPVSNLLGRYPTEPIEVGGYQWPAGTMFHFDLVSLHRHKDYWPNPETFDPDRFFLDNKNESFLDVKDDDLIKDKNNQKEDRKVEQKYSFIMFGGGYRICPGRKLAMTELLSLMVYIFGKYDIELIDMEAPLKTKSSIITYCQRLMVKIKPRNQ</sequence>
<dbReference type="GO" id="GO:0016705">
    <property type="term" value="F:oxidoreductase activity, acting on paired donors, with incorporation or reduction of molecular oxygen"/>
    <property type="evidence" value="ECO:0007669"/>
    <property type="project" value="InterPro"/>
</dbReference>
<dbReference type="PANTHER" id="PTHR24301">
    <property type="entry name" value="THROMBOXANE-A SYNTHASE"/>
    <property type="match status" value="1"/>
</dbReference>
<feature type="binding site" description="axial binding residue" evidence="3">
    <location>
        <position position="511"/>
    </location>
    <ligand>
        <name>heme</name>
        <dbReference type="ChEBI" id="CHEBI:30413"/>
    </ligand>
    <ligandPart>
        <name>Fe</name>
        <dbReference type="ChEBI" id="CHEBI:18248"/>
    </ligandPart>
</feature>
<keyword evidence="7" id="KW-1185">Reference proteome</keyword>
<comment type="cofactor">
    <cofactor evidence="3">
        <name>heme</name>
        <dbReference type="ChEBI" id="CHEBI:30413"/>
    </cofactor>
</comment>